<dbReference type="EC" id="3.7.1.3" evidence="4 5"/>
<feature type="binding site" evidence="4">
    <location>
        <position position="232"/>
    </location>
    <ligand>
        <name>pyridoxal 5'-phosphate</name>
        <dbReference type="ChEBI" id="CHEBI:597326"/>
    </ligand>
</feature>
<name>A0A401ZMZ0_9CHLR</name>
<dbReference type="UniPathway" id="UPA00334">
    <property type="reaction ID" value="UER00455"/>
</dbReference>
<dbReference type="InterPro" id="IPR010111">
    <property type="entry name" value="Kynureninase"/>
</dbReference>
<feature type="binding site" evidence="4">
    <location>
        <position position="210"/>
    </location>
    <ligand>
        <name>pyridoxal 5'-phosphate</name>
        <dbReference type="ChEBI" id="CHEBI:597326"/>
    </ligand>
</feature>
<feature type="binding site" evidence="4">
    <location>
        <position position="100"/>
    </location>
    <ligand>
        <name>pyridoxal 5'-phosphate</name>
        <dbReference type="ChEBI" id="CHEBI:597326"/>
    </ligand>
</feature>
<gene>
    <name evidence="4 7" type="primary">kynU</name>
    <name evidence="7" type="ORF">KDAU_55510</name>
</gene>
<feature type="binding site" evidence="4">
    <location>
        <position position="207"/>
    </location>
    <ligand>
        <name>pyridoxal 5'-phosphate</name>
        <dbReference type="ChEBI" id="CHEBI:597326"/>
    </ligand>
</feature>
<dbReference type="GO" id="GO:0030429">
    <property type="term" value="F:kynureninase activity"/>
    <property type="evidence" value="ECO:0007669"/>
    <property type="project" value="UniProtKB-UniRule"/>
</dbReference>
<keyword evidence="2 4" id="KW-0378">Hydrolase</keyword>
<dbReference type="GO" id="GO:0030170">
    <property type="term" value="F:pyridoxal phosphate binding"/>
    <property type="evidence" value="ECO:0007669"/>
    <property type="project" value="UniProtKB-UniRule"/>
</dbReference>
<keyword evidence="1 4" id="KW-0662">Pyridine nucleotide biosynthesis</keyword>
<evidence type="ECO:0000256" key="6">
    <source>
        <dbReference type="PIRNR" id="PIRNR038800"/>
    </source>
</evidence>
<dbReference type="GO" id="GO:0019805">
    <property type="term" value="P:quinolinate biosynthetic process"/>
    <property type="evidence" value="ECO:0007669"/>
    <property type="project" value="UniProtKB-UniRule"/>
</dbReference>
<keyword evidence="3 4" id="KW-0663">Pyridoxal phosphate</keyword>
<evidence type="ECO:0000313" key="8">
    <source>
        <dbReference type="Proteomes" id="UP000287224"/>
    </source>
</evidence>
<comment type="function">
    <text evidence="4 6">Catalyzes the cleavage of L-kynurenine (L-Kyn) and L-3-hydroxykynurenine (L-3OHKyn) into anthranilic acid (AA) and 3-hydroxyanthranilic acid (3-OHAA), respectively.</text>
</comment>
<dbReference type="AlphaFoldDB" id="A0A401ZMZ0"/>
<evidence type="ECO:0000256" key="5">
    <source>
        <dbReference type="NCBIfam" id="TIGR01814"/>
    </source>
</evidence>
<evidence type="ECO:0000313" key="7">
    <source>
        <dbReference type="EMBL" id="GCE08222.1"/>
    </source>
</evidence>
<evidence type="ECO:0000256" key="3">
    <source>
        <dbReference type="ARBA" id="ARBA00022898"/>
    </source>
</evidence>
<feature type="binding site" evidence="4">
    <location>
        <begin position="128"/>
        <end position="131"/>
    </location>
    <ligand>
        <name>pyridoxal 5'-phosphate</name>
        <dbReference type="ChEBI" id="CHEBI:597326"/>
    </ligand>
</feature>
<dbReference type="InterPro" id="IPR015422">
    <property type="entry name" value="PyrdxlP-dep_Trfase_small"/>
</dbReference>
<dbReference type="EMBL" id="BIFQ01000002">
    <property type="protein sequence ID" value="GCE08222.1"/>
    <property type="molecule type" value="Genomic_DNA"/>
</dbReference>
<dbReference type="Gene3D" id="3.40.640.10">
    <property type="entry name" value="Type I PLP-dependent aspartate aminotransferase-like (Major domain)"/>
    <property type="match status" value="1"/>
</dbReference>
<keyword evidence="8" id="KW-1185">Reference proteome</keyword>
<evidence type="ECO:0000256" key="4">
    <source>
        <dbReference type="HAMAP-Rule" id="MF_01970"/>
    </source>
</evidence>
<comment type="pathway">
    <text evidence="4 6">Amino-acid degradation; L-kynurenine degradation; L-alanine and anthranilate from L-kynurenine: step 1/1.</text>
</comment>
<dbReference type="UniPathway" id="UPA00253">
    <property type="reaction ID" value="UER00329"/>
</dbReference>
<dbReference type="GO" id="GO:0043420">
    <property type="term" value="P:anthranilate metabolic process"/>
    <property type="evidence" value="ECO:0007669"/>
    <property type="project" value="TreeGrafter"/>
</dbReference>
<proteinExistence type="inferred from homology"/>
<evidence type="ECO:0000256" key="1">
    <source>
        <dbReference type="ARBA" id="ARBA00022642"/>
    </source>
</evidence>
<dbReference type="PANTHER" id="PTHR14084">
    <property type="entry name" value="KYNURENINASE"/>
    <property type="match status" value="1"/>
</dbReference>
<comment type="cofactor">
    <cofactor evidence="4 6">
        <name>pyridoxal 5'-phosphate</name>
        <dbReference type="ChEBI" id="CHEBI:597326"/>
    </cofactor>
</comment>
<comment type="catalytic activity">
    <reaction evidence="6">
        <text>3-hydroxy-L-kynurenine + H2O = 3-hydroxyanthranilate + L-alanine + H(+)</text>
        <dbReference type="Rhea" id="RHEA:25143"/>
        <dbReference type="ChEBI" id="CHEBI:15377"/>
        <dbReference type="ChEBI" id="CHEBI:15378"/>
        <dbReference type="ChEBI" id="CHEBI:36559"/>
        <dbReference type="ChEBI" id="CHEBI:57972"/>
        <dbReference type="ChEBI" id="CHEBI:58125"/>
        <dbReference type="EC" id="3.7.1.3"/>
    </reaction>
</comment>
<dbReference type="Pfam" id="PF22580">
    <property type="entry name" value="KYNU_C"/>
    <property type="match status" value="1"/>
</dbReference>
<dbReference type="RefSeq" id="WP_126600624.1">
    <property type="nucleotide sequence ID" value="NZ_BIFQ01000002.1"/>
</dbReference>
<comment type="catalytic activity">
    <reaction evidence="4 6">
        <text>L-kynurenine + H2O = anthranilate + L-alanine + H(+)</text>
        <dbReference type="Rhea" id="RHEA:16813"/>
        <dbReference type="ChEBI" id="CHEBI:15377"/>
        <dbReference type="ChEBI" id="CHEBI:15378"/>
        <dbReference type="ChEBI" id="CHEBI:16567"/>
        <dbReference type="ChEBI" id="CHEBI:57959"/>
        <dbReference type="ChEBI" id="CHEBI:57972"/>
        <dbReference type="EC" id="3.7.1.3"/>
    </reaction>
</comment>
<organism evidence="7 8">
    <name type="scientific">Dictyobacter aurantiacus</name>
    <dbReference type="NCBI Taxonomy" id="1936993"/>
    <lineage>
        <taxon>Bacteria</taxon>
        <taxon>Bacillati</taxon>
        <taxon>Chloroflexota</taxon>
        <taxon>Ktedonobacteria</taxon>
        <taxon>Ktedonobacterales</taxon>
        <taxon>Dictyobacteraceae</taxon>
        <taxon>Dictyobacter</taxon>
    </lineage>
</organism>
<comment type="caution">
    <text evidence="4">Lacks conserved residue(s) required for the propagation of feature annotation.</text>
</comment>
<evidence type="ECO:0000256" key="2">
    <source>
        <dbReference type="ARBA" id="ARBA00022801"/>
    </source>
</evidence>
<dbReference type="GO" id="GO:0009435">
    <property type="term" value="P:NAD+ biosynthetic process"/>
    <property type="evidence" value="ECO:0007669"/>
    <property type="project" value="UniProtKB-UniRule"/>
</dbReference>
<dbReference type="HAMAP" id="MF_01970">
    <property type="entry name" value="Kynureninase"/>
    <property type="match status" value="1"/>
</dbReference>
<dbReference type="GO" id="GO:0019441">
    <property type="term" value="P:L-tryptophan catabolic process to kynurenine"/>
    <property type="evidence" value="ECO:0007669"/>
    <property type="project" value="TreeGrafter"/>
</dbReference>
<dbReference type="PANTHER" id="PTHR14084:SF0">
    <property type="entry name" value="KYNURENINASE"/>
    <property type="match status" value="1"/>
</dbReference>
<dbReference type="NCBIfam" id="TIGR01814">
    <property type="entry name" value="kynureninase"/>
    <property type="match status" value="1"/>
</dbReference>
<accession>A0A401ZMZ0</accession>
<dbReference type="SUPFAM" id="SSF53383">
    <property type="entry name" value="PLP-dependent transferases"/>
    <property type="match status" value="1"/>
</dbReference>
<reference evidence="8" key="1">
    <citation type="submission" date="2018-12" db="EMBL/GenBank/DDBJ databases">
        <title>Tengunoibacter tsumagoiensis gen. nov., sp. nov., Dictyobacter kobayashii sp. nov., D. alpinus sp. nov., and D. joshuensis sp. nov. and description of Dictyobacteraceae fam. nov. within the order Ktedonobacterales isolated from Tengu-no-mugimeshi.</title>
        <authorList>
            <person name="Wang C.M."/>
            <person name="Zheng Y."/>
            <person name="Sakai Y."/>
            <person name="Toyoda A."/>
            <person name="Minakuchi Y."/>
            <person name="Abe K."/>
            <person name="Yokota A."/>
            <person name="Yabe S."/>
        </authorList>
    </citation>
    <scope>NUCLEOTIDE SEQUENCE [LARGE SCALE GENOMIC DNA]</scope>
    <source>
        <strain evidence="8">S-27</strain>
    </source>
</reference>
<comment type="similarity">
    <text evidence="4 6">Belongs to the kynureninase family.</text>
</comment>
<comment type="pathway">
    <text evidence="4 6">Cofactor biosynthesis; NAD(+) biosynthesis; quinolinate from L-kynurenine: step 2/3.</text>
</comment>
<feature type="binding site" evidence="4">
    <location>
        <position position="262"/>
    </location>
    <ligand>
        <name>pyridoxal 5'-phosphate</name>
        <dbReference type="ChEBI" id="CHEBI:597326"/>
    </ligand>
</feature>
<dbReference type="PIRSF" id="PIRSF038800">
    <property type="entry name" value="KYNU"/>
    <property type="match status" value="1"/>
</dbReference>
<dbReference type="GO" id="GO:0005737">
    <property type="term" value="C:cytoplasm"/>
    <property type="evidence" value="ECO:0007669"/>
    <property type="project" value="UniProtKB-UniRule"/>
</dbReference>
<dbReference type="GO" id="GO:0097053">
    <property type="term" value="P:L-kynurenine catabolic process"/>
    <property type="evidence" value="ECO:0007669"/>
    <property type="project" value="UniProtKB-UniRule"/>
</dbReference>
<feature type="binding site" evidence="4">
    <location>
        <position position="101"/>
    </location>
    <ligand>
        <name>pyridoxal 5'-phosphate</name>
        <dbReference type="ChEBI" id="CHEBI:597326"/>
    </ligand>
</feature>
<comment type="subunit">
    <text evidence="4 6">Homodimer.</text>
</comment>
<feature type="modified residue" description="N6-(pyridoxal phosphate)lysine" evidence="4">
    <location>
        <position position="233"/>
    </location>
</feature>
<protein>
    <recommendedName>
        <fullName evidence="4 5">Kynureninase</fullName>
        <ecNumber evidence="4 5">3.7.1.3</ecNumber>
    </recommendedName>
    <alternativeName>
        <fullName evidence="4">L-kynurenine hydrolase</fullName>
    </alternativeName>
</protein>
<dbReference type="OrthoDB" id="9812626at2"/>
<feature type="binding site" evidence="4">
    <location>
        <position position="288"/>
    </location>
    <ligand>
        <name>pyridoxal 5'-phosphate</name>
        <dbReference type="ChEBI" id="CHEBI:597326"/>
    </ligand>
</feature>
<dbReference type="Proteomes" id="UP000287224">
    <property type="component" value="Unassembled WGS sequence"/>
</dbReference>
<dbReference type="InterPro" id="IPR015421">
    <property type="entry name" value="PyrdxlP-dep_Trfase_major"/>
</dbReference>
<comment type="caution">
    <text evidence="7">The sequence shown here is derived from an EMBL/GenBank/DDBJ whole genome shotgun (WGS) entry which is preliminary data.</text>
</comment>
<sequence>MTVSNDIAYAEELDAQDSCAHFRGRFLIEDEDLIYMDGNSLGRLPYESLSLSNDLVRQQWGSRLIRSWNEGWFTAPERIGAKIASLIGAQPDEVIVADSTSVNLFKLAVAALRFQAGRTQILTDDLNFPSDLYILQGAIDMLDKQHQLRVIPSADGIYGPVEELRARLNEQTALLTLSHTVFKSGYMYDMAALTEAAHTAGALVLWDLSHSVGSVPVDLNAANADLAIGCTYKYLNGGPGAPAFLYIRRDLQERLINPLTGWMGQQNLFGFDLKYEPATGLRRFLTGTPPVVSLSLIEPGVDLLREAGIEQLRAKSLRQSSYLIDLWKAELEPLGFTLKSPREQECRGSHVSLGHAEGLRIDLALINDMRVLPDFRAPDNIRLGITPLYTTYRDIHQTVQRLKQIVVERIYERYPTEAPIVT</sequence>
<dbReference type="Gene3D" id="3.90.1150.10">
    <property type="entry name" value="Aspartate Aminotransferase, domain 1"/>
    <property type="match status" value="1"/>
</dbReference>
<dbReference type="InterPro" id="IPR015424">
    <property type="entry name" value="PyrdxlP-dep_Trfase"/>
</dbReference>